<dbReference type="AlphaFoldDB" id="A0A1Q4NVI9"/>
<gene>
    <name evidence="4" type="primary">msrA</name>
    <name evidence="6" type="ORF">BHU62_20425</name>
</gene>
<comment type="catalytic activity">
    <reaction evidence="2 4">
        <text>L-methionyl-[protein] + [thioredoxin]-disulfide + H2O = L-methionyl-(S)-S-oxide-[protein] + [thioredoxin]-dithiol</text>
        <dbReference type="Rhea" id="RHEA:14217"/>
        <dbReference type="Rhea" id="RHEA-COMP:10698"/>
        <dbReference type="Rhea" id="RHEA-COMP:10700"/>
        <dbReference type="Rhea" id="RHEA-COMP:12313"/>
        <dbReference type="Rhea" id="RHEA-COMP:12315"/>
        <dbReference type="ChEBI" id="CHEBI:15377"/>
        <dbReference type="ChEBI" id="CHEBI:16044"/>
        <dbReference type="ChEBI" id="CHEBI:29950"/>
        <dbReference type="ChEBI" id="CHEBI:44120"/>
        <dbReference type="ChEBI" id="CHEBI:50058"/>
        <dbReference type="EC" id="1.8.4.11"/>
    </reaction>
</comment>
<dbReference type="OrthoDB" id="4174719at2"/>
<dbReference type="NCBIfam" id="TIGR00401">
    <property type="entry name" value="msrA"/>
    <property type="match status" value="1"/>
</dbReference>
<dbReference type="PANTHER" id="PTHR43774:SF1">
    <property type="entry name" value="PEPTIDE METHIONINE SULFOXIDE REDUCTASE MSRA 2"/>
    <property type="match status" value="1"/>
</dbReference>
<dbReference type="PANTHER" id="PTHR43774">
    <property type="entry name" value="PEPTIDE METHIONINE SULFOXIDE REDUCTASE"/>
    <property type="match status" value="1"/>
</dbReference>
<comment type="similarity">
    <text evidence="4">Belongs to the MsrA Met sulfoxide reductase family.</text>
</comment>
<comment type="catalytic activity">
    <reaction evidence="3 4">
        <text>[thioredoxin]-disulfide + L-methionine + H2O = L-methionine (S)-S-oxide + [thioredoxin]-dithiol</text>
        <dbReference type="Rhea" id="RHEA:19993"/>
        <dbReference type="Rhea" id="RHEA-COMP:10698"/>
        <dbReference type="Rhea" id="RHEA-COMP:10700"/>
        <dbReference type="ChEBI" id="CHEBI:15377"/>
        <dbReference type="ChEBI" id="CHEBI:29950"/>
        <dbReference type="ChEBI" id="CHEBI:50058"/>
        <dbReference type="ChEBI" id="CHEBI:57844"/>
        <dbReference type="ChEBI" id="CHEBI:58772"/>
        <dbReference type="EC" id="1.8.4.11"/>
    </reaction>
</comment>
<dbReference type="GO" id="GO:0033744">
    <property type="term" value="F:L-methionine:thioredoxin-disulfide S-oxidoreductase activity"/>
    <property type="evidence" value="ECO:0007669"/>
    <property type="project" value="RHEA"/>
</dbReference>
<dbReference type="EC" id="1.8.4.11" evidence="4"/>
<dbReference type="HAMAP" id="MF_01401">
    <property type="entry name" value="MsrA"/>
    <property type="match status" value="1"/>
</dbReference>
<dbReference type="GO" id="GO:0008113">
    <property type="term" value="F:peptide-methionine (S)-S-oxide reductase activity"/>
    <property type="evidence" value="ECO:0007669"/>
    <property type="project" value="UniProtKB-UniRule"/>
</dbReference>
<dbReference type="SUPFAM" id="SSF55068">
    <property type="entry name" value="Peptide methionine sulfoxide reductase"/>
    <property type="match status" value="1"/>
</dbReference>
<evidence type="ECO:0000256" key="3">
    <source>
        <dbReference type="ARBA" id="ARBA00048782"/>
    </source>
</evidence>
<keyword evidence="1 4" id="KW-0560">Oxidoreductase</keyword>
<organism evidence="6 7">
    <name type="scientific">Serratia marcescens</name>
    <dbReference type="NCBI Taxonomy" id="615"/>
    <lineage>
        <taxon>Bacteria</taxon>
        <taxon>Pseudomonadati</taxon>
        <taxon>Pseudomonadota</taxon>
        <taxon>Gammaproteobacteria</taxon>
        <taxon>Enterobacterales</taxon>
        <taxon>Yersiniaceae</taxon>
        <taxon>Serratia</taxon>
    </lineage>
</organism>
<proteinExistence type="inferred from homology"/>
<dbReference type="Pfam" id="PF01625">
    <property type="entry name" value="PMSR"/>
    <property type="match status" value="1"/>
</dbReference>
<dbReference type="EMBL" id="MJAO01000026">
    <property type="protein sequence ID" value="OKB64879.1"/>
    <property type="molecule type" value="Genomic_DNA"/>
</dbReference>
<evidence type="ECO:0000256" key="1">
    <source>
        <dbReference type="ARBA" id="ARBA00023002"/>
    </source>
</evidence>
<comment type="caution">
    <text evidence="6">The sequence shown here is derived from an EMBL/GenBank/DDBJ whole genome shotgun (WGS) entry which is preliminary data.</text>
</comment>
<dbReference type="Proteomes" id="UP000185770">
    <property type="component" value="Unassembled WGS sequence"/>
</dbReference>
<sequence>MKRTNGFGPLLRACAVTGVMALSGMIFWQGNVWSQGGEATAATLPAPTIDEPANASHSETAIFAGGCFWGVQGVFQHVKGVISAVSGYAGGAAKTANYDSVSTGSTGHAESVAVTFDPTQVSYGALLQIFFSVVHDPTELNRQGPDTGTQYRSAIFPQSAAQQQVASAYIAQLQASHSFERPLMTRIESNGRFYSAEAYHQNFLTDHPDSPYIRINDLPKIKQLEQSFPVRYRAQPVLVNVKSL</sequence>
<name>A0A1Q4NVI9_SERMA</name>
<comment type="function">
    <text evidence="4">Has an important function as a repair enzyme for proteins that have been inactivated by oxidation. Catalyzes the reversible oxidation-reduction of methionine sulfoxide in proteins to methionine.</text>
</comment>
<dbReference type="Gene3D" id="3.30.1060.10">
    <property type="entry name" value="Peptide methionine sulphoxide reductase MsrA"/>
    <property type="match status" value="1"/>
</dbReference>
<reference evidence="6 7" key="1">
    <citation type="submission" date="2016-09" db="EMBL/GenBank/DDBJ databases">
        <title>Serratia marcescens MSU-97 and epiphytic antimycotic-producing bacteria.</title>
        <authorList>
            <person name="Matilla M.A."/>
        </authorList>
    </citation>
    <scope>NUCLEOTIDE SEQUENCE [LARGE SCALE GENOMIC DNA]</scope>
    <source>
        <strain evidence="6 7">MSU-97</strain>
    </source>
</reference>
<evidence type="ECO:0000313" key="6">
    <source>
        <dbReference type="EMBL" id="OKB64879.1"/>
    </source>
</evidence>
<protein>
    <recommendedName>
        <fullName evidence="4">Peptide methionine sulfoxide reductase MsrA</fullName>
        <shortName evidence="4">Protein-methionine-S-oxide reductase</shortName>
        <ecNumber evidence="4">1.8.4.11</ecNumber>
    </recommendedName>
    <alternativeName>
        <fullName evidence="4">Peptide-methionine (S)-S-oxide reductase</fullName>
        <shortName evidence="4">Peptide Met(O) reductase</shortName>
    </alternativeName>
</protein>
<evidence type="ECO:0000256" key="4">
    <source>
        <dbReference type="HAMAP-Rule" id="MF_01401"/>
    </source>
</evidence>
<accession>A0A1Q4NVI9</accession>
<evidence type="ECO:0000256" key="2">
    <source>
        <dbReference type="ARBA" id="ARBA00047806"/>
    </source>
</evidence>
<feature type="domain" description="Peptide methionine sulphoxide reductase MsrA" evidence="5">
    <location>
        <begin position="60"/>
        <end position="212"/>
    </location>
</feature>
<dbReference type="RefSeq" id="WP_073534193.1">
    <property type="nucleotide sequence ID" value="NZ_MJAO01000026.1"/>
</dbReference>
<evidence type="ECO:0000259" key="5">
    <source>
        <dbReference type="Pfam" id="PF01625"/>
    </source>
</evidence>
<dbReference type="InterPro" id="IPR036509">
    <property type="entry name" value="Met_Sox_Rdtase_MsrA_sf"/>
</dbReference>
<evidence type="ECO:0000313" key="7">
    <source>
        <dbReference type="Proteomes" id="UP000185770"/>
    </source>
</evidence>
<feature type="active site" evidence="4">
    <location>
        <position position="67"/>
    </location>
</feature>
<dbReference type="InterPro" id="IPR002569">
    <property type="entry name" value="Met_Sox_Rdtase_MsrA_dom"/>
</dbReference>